<dbReference type="Gene3D" id="3.40.50.1820">
    <property type="entry name" value="alpha/beta hydrolase"/>
    <property type="match status" value="1"/>
</dbReference>
<protein>
    <recommendedName>
        <fullName evidence="3">Carboxylic ester hydrolase</fullName>
        <ecNumber evidence="3">3.1.1.-</ecNumber>
    </recommendedName>
</protein>
<comment type="caution">
    <text evidence="5">The sequence shown here is derived from an EMBL/GenBank/DDBJ whole genome shotgun (WGS) entry which is preliminary data.</text>
</comment>
<feature type="signal peptide" evidence="3">
    <location>
        <begin position="1"/>
        <end position="21"/>
    </location>
</feature>
<dbReference type="EMBL" id="JACRTA010000001">
    <property type="protein sequence ID" value="MBC8567412.1"/>
    <property type="molecule type" value="Genomic_DNA"/>
</dbReference>
<dbReference type="PROSITE" id="PS51257">
    <property type="entry name" value="PROKAR_LIPOPROTEIN"/>
    <property type="match status" value="1"/>
</dbReference>
<dbReference type="InterPro" id="IPR019826">
    <property type="entry name" value="Carboxylesterase_B_AS"/>
</dbReference>
<comment type="similarity">
    <text evidence="1 3">Belongs to the type-B carboxylesterase/lipase family.</text>
</comment>
<keyword evidence="6" id="KW-1185">Reference proteome</keyword>
<gene>
    <name evidence="5" type="ORF">H8692_01390</name>
</gene>
<dbReference type="AlphaFoldDB" id="A0A926E4V9"/>
<dbReference type="InterPro" id="IPR050309">
    <property type="entry name" value="Type-B_Carboxylest/Lipase"/>
</dbReference>
<evidence type="ECO:0000313" key="6">
    <source>
        <dbReference type="Proteomes" id="UP000610862"/>
    </source>
</evidence>
<dbReference type="GO" id="GO:0016787">
    <property type="term" value="F:hydrolase activity"/>
    <property type="evidence" value="ECO:0007669"/>
    <property type="project" value="UniProtKB-KW"/>
</dbReference>
<dbReference type="PROSITE" id="PS00122">
    <property type="entry name" value="CARBOXYLESTERASE_B_1"/>
    <property type="match status" value="1"/>
</dbReference>
<evidence type="ECO:0000259" key="4">
    <source>
        <dbReference type="Pfam" id="PF00135"/>
    </source>
</evidence>
<dbReference type="InterPro" id="IPR029058">
    <property type="entry name" value="AB_hydrolase_fold"/>
</dbReference>
<dbReference type="PANTHER" id="PTHR11559">
    <property type="entry name" value="CARBOXYLESTERASE"/>
    <property type="match status" value="1"/>
</dbReference>
<keyword evidence="3" id="KW-0732">Signal</keyword>
<dbReference type="InterPro" id="IPR002018">
    <property type="entry name" value="CarbesteraseB"/>
</dbReference>
<sequence length="538" mass="60225">MNRILIMFFAVLTLSFGMSLSGCGESQTVAKAPSGTYIGQQNEGIDEFLGIRYGNMEPFKAATDVKTTAEDEIKATSFGYNCIQPYDEVETASQDPCSQDCLFLNVWTKDTETKDKPVIMFIHGGSCIWGGTSDPSYDGEYFIRNLPEGEDCVFVTINYRMSIMSGVDMSVLEGYTDEYADAINLSKLDQTQALKWINQNISAFGGDPENVTIMGQSAGGGAVEMLMADQSTHKYFNRAIINSGTQSREAVSKETVTENSKIIFEMLGVRTVEEAAALTDKNISENISDIVDRLGRAHPGLKCADGRIVSETWWEDLQNGVASDIDLLIGGTNGEEDWNAVDWDNSISEAISDPQSIYDYMVETDTMRSDAYGRYYGVEKEGFYDTFLTMGDDPVKQAMDMYNEIYFNYPTQMIAETQSKYNQNTYLYYWEYAPDMKSVIEYSGDSAEVSPYGRALHCMDLCFEFGCKDGYTELTGDPDLMSDEMISKAQSMVYHFAKTGNPNNDLIPKWTPYDVGRILRTFKIKKNVEVTYNGKIII</sequence>
<evidence type="ECO:0000313" key="5">
    <source>
        <dbReference type="EMBL" id="MBC8567412.1"/>
    </source>
</evidence>
<proteinExistence type="inferred from homology"/>
<feature type="chain" id="PRO_5039764189" description="Carboxylic ester hydrolase" evidence="3">
    <location>
        <begin position="22"/>
        <end position="538"/>
    </location>
</feature>
<dbReference type="RefSeq" id="WP_187524821.1">
    <property type="nucleotide sequence ID" value="NZ_JACRTA010000001.1"/>
</dbReference>
<feature type="domain" description="Carboxylesterase type B" evidence="4">
    <location>
        <begin position="30"/>
        <end position="528"/>
    </location>
</feature>
<dbReference type="EC" id="3.1.1.-" evidence="3"/>
<keyword evidence="2 3" id="KW-0378">Hydrolase</keyword>
<reference evidence="5" key="1">
    <citation type="submission" date="2020-08" db="EMBL/GenBank/DDBJ databases">
        <title>Genome public.</title>
        <authorList>
            <person name="Liu C."/>
            <person name="Sun Q."/>
        </authorList>
    </citation>
    <scope>NUCLEOTIDE SEQUENCE</scope>
    <source>
        <strain evidence="5">NSJ-24</strain>
    </source>
</reference>
<evidence type="ECO:0000256" key="3">
    <source>
        <dbReference type="RuleBase" id="RU361235"/>
    </source>
</evidence>
<dbReference type="SUPFAM" id="SSF53474">
    <property type="entry name" value="alpha/beta-Hydrolases"/>
    <property type="match status" value="1"/>
</dbReference>
<dbReference type="Proteomes" id="UP000610862">
    <property type="component" value="Unassembled WGS sequence"/>
</dbReference>
<evidence type="ECO:0000256" key="1">
    <source>
        <dbReference type="ARBA" id="ARBA00005964"/>
    </source>
</evidence>
<organism evidence="5 6">
    <name type="scientific">Lentihominibacter hominis</name>
    <dbReference type="NCBI Taxonomy" id="2763645"/>
    <lineage>
        <taxon>Bacteria</taxon>
        <taxon>Bacillati</taxon>
        <taxon>Bacillota</taxon>
        <taxon>Clostridia</taxon>
        <taxon>Peptostreptococcales</taxon>
        <taxon>Anaerovoracaceae</taxon>
        <taxon>Lentihominibacter</taxon>
    </lineage>
</organism>
<name>A0A926E4V9_9FIRM</name>
<accession>A0A926E4V9</accession>
<dbReference type="Pfam" id="PF00135">
    <property type="entry name" value="COesterase"/>
    <property type="match status" value="1"/>
</dbReference>
<evidence type="ECO:0000256" key="2">
    <source>
        <dbReference type="ARBA" id="ARBA00022801"/>
    </source>
</evidence>